<evidence type="ECO:0000256" key="1">
    <source>
        <dbReference type="SAM" id="MobiDB-lite"/>
    </source>
</evidence>
<gene>
    <name evidence="2" type="ORF">BO71DRAFT_405954</name>
</gene>
<accession>A0A319E4K4</accession>
<sequence length="117" mass="12782">MPAADADEPGVQYKRATENGIVWHSRVALVVFIPPPRRSMEIDDSRRVLYSDYATPRLPVASAAVPPPTLLPSGGDRGREIGLAGMGKLPPKDRRHEEPDSAVACLKPLKVSDLLRF</sequence>
<reference evidence="2 3" key="1">
    <citation type="submission" date="2018-02" db="EMBL/GenBank/DDBJ databases">
        <title>The genomes of Aspergillus section Nigri reveals drivers in fungal speciation.</title>
        <authorList>
            <consortium name="DOE Joint Genome Institute"/>
            <person name="Vesth T.C."/>
            <person name="Nybo J."/>
            <person name="Theobald S."/>
            <person name="Brandl J."/>
            <person name="Frisvad J.C."/>
            <person name="Nielsen K.F."/>
            <person name="Lyhne E.K."/>
            <person name="Kogle M.E."/>
            <person name="Kuo A."/>
            <person name="Riley R."/>
            <person name="Clum A."/>
            <person name="Nolan M."/>
            <person name="Lipzen A."/>
            <person name="Salamov A."/>
            <person name="Henrissat B."/>
            <person name="Wiebenga A."/>
            <person name="De vries R.P."/>
            <person name="Grigoriev I.V."/>
            <person name="Mortensen U.H."/>
            <person name="Andersen M.R."/>
            <person name="Baker S.E."/>
        </authorList>
    </citation>
    <scope>NUCLEOTIDE SEQUENCE [LARGE SCALE GENOMIC DNA]</scope>
    <source>
        <strain evidence="2 3">CBS 707.79</strain>
    </source>
</reference>
<dbReference type="Proteomes" id="UP000247810">
    <property type="component" value="Unassembled WGS sequence"/>
</dbReference>
<evidence type="ECO:0000313" key="2">
    <source>
        <dbReference type="EMBL" id="PYH98633.1"/>
    </source>
</evidence>
<dbReference type="AlphaFoldDB" id="A0A319E4K4"/>
<feature type="compositionally biased region" description="Basic and acidic residues" evidence="1">
    <location>
        <begin position="90"/>
        <end position="99"/>
    </location>
</feature>
<feature type="region of interest" description="Disordered" evidence="1">
    <location>
        <begin position="61"/>
        <end position="101"/>
    </location>
</feature>
<evidence type="ECO:0000313" key="3">
    <source>
        <dbReference type="Proteomes" id="UP000247810"/>
    </source>
</evidence>
<protein>
    <submittedName>
        <fullName evidence="2">Uncharacterized protein</fullName>
    </submittedName>
</protein>
<dbReference type="VEuPathDB" id="FungiDB:BO71DRAFT_405954"/>
<keyword evidence="3" id="KW-1185">Reference proteome</keyword>
<name>A0A319E4K4_9EURO</name>
<dbReference type="EMBL" id="KZ825809">
    <property type="protein sequence ID" value="PYH98633.1"/>
    <property type="molecule type" value="Genomic_DNA"/>
</dbReference>
<proteinExistence type="predicted"/>
<organism evidence="2 3">
    <name type="scientific">Aspergillus ellipticus CBS 707.79</name>
    <dbReference type="NCBI Taxonomy" id="1448320"/>
    <lineage>
        <taxon>Eukaryota</taxon>
        <taxon>Fungi</taxon>
        <taxon>Dikarya</taxon>
        <taxon>Ascomycota</taxon>
        <taxon>Pezizomycotina</taxon>
        <taxon>Eurotiomycetes</taxon>
        <taxon>Eurotiomycetidae</taxon>
        <taxon>Eurotiales</taxon>
        <taxon>Aspergillaceae</taxon>
        <taxon>Aspergillus</taxon>
        <taxon>Aspergillus subgen. Circumdati</taxon>
    </lineage>
</organism>